<evidence type="ECO:0000313" key="1">
    <source>
        <dbReference type="EMBL" id="KAG5580869.1"/>
    </source>
</evidence>
<dbReference type="EMBL" id="JACXVP010000010">
    <property type="protein sequence ID" value="KAG5580869.1"/>
    <property type="molecule type" value="Genomic_DNA"/>
</dbReference>
<dbReference type="Proteomes" id="UP000824120">
    <property type="component" value="Chromosome 10"/>
</dbReference>
<organism evidence="1 2">
    <name type="scientific">Solanum commersonii</name>
    <name type="common">Commerson's wild potato</name>
    <name type="synonym">Commerson's nightshade</name>
    <dbReference type="NCBI Taxonomy" id="4109"/>
    <lineage>
        <taxon>Eukaryota</taxon>
        <taxon>Viridiplantae</taxon>
        <taxon>Streptophyta</taxon>
        <taxon>Embryophyta</taxon>
        <taxon>Tracheophyta</taxon>
        <taxon>Spermatophyta</taxon>
        <taxon>Magnoliopsida</taxon>
        <taxon>eudicotyledons</taxon>
        <taxon>Gunneridae</taxon>
        <taxon>Pentapetalae</taxon>
        <taxon>asterids</taxon>
        <taxon>lamiids</taxon>
        <taxon>Solanales</taxon>
        <taxon>Solanaceae</taxon>
        <taxon>Solanoideae</taxon>
        <taxon>Solaneae</taxon>
        <taxon>Solanum</taxon>
    </lineage>
</organism>
<proteinExistence type="predicted"/>
<dbReference type="AlphaFoldDB" id="A0A9J5X064"/>
<evidence type="ECO:0000313" key="2">
    <source>
        <dbReference type="Proteomes" id="UP000824120"/>
    </source>
</evidence>
<sequence length="78" mass="8261">MEYLPSRPSVDNNFSSRIVCSLSTFNLFRSQGGGAIGGTGATRGARSDTEFAGVDTGGTLVELRRDLERISACQDCKG</sequence>
<keyword evidence="2" id="KW-1185">Reference proteome</keyword>
<comment type="caution">
    <text evidence="1">The sequence shown here is derived from an EMBL/GenBank/DDBJ whole genome shotgun (WGS) entry which is preliminary data.</text>
</comment>
<gene>
    <name evidence="1" type="ORF">H5410_051496</name>
</gene>
<name>A0A9J5X064_SOLCO</name>
<accession>A0A9J5X064</accession>
<reference evidence="1 2" key="1">
    <citation type="submission" date="2020-09" db="EMBL/GenBank/DDBJ databases">
        <title>De no assembly of potato wild relative species, Solanum commersonii.</title>
        <authorList>
            <person name="Cho K."/>
        </authorList>
    </citation>
    <scope>NUCLEOTIDE SEQUENCE [LARGE SCALE GENOMIC DNA]</scope>
    <source>
        <strain evidence="1">LZ3.2</strain>
        <tissue evidence="1">Leaf</tissue>
    </source>
</reference>
<protein>
    <submittedName>
        <fullName evidence="1">Uncharacterized protein</fullName>
    </submittedName>
</protein>